<protein>
    <recommendedName>
        <fullName evidence="4">Hexosyltransferase</fullName>
        <ecNumber evidence="4">2.4.1.-</ecNumber>
    </recommendedName>
</protein>
<dbReference type="PANTHER" id="PTHR32116:SF0">
    <property type="entry name" value="GALACTURONOSYLTRANSFERASE 6-RELATED"/>
    <property type="match status" value="1"/>
</dbReference>
<dbReference type="Pfam" id="PF25557">
    <property type="entry name" value="GAUT_1"/>
    <property type="match status" value="1"/>
</dbReference>
<comment type="subcellular location">
    <subcellularLocation>
        <location evidence="4">Golgi apparatus membrane</location>
        <topology evidence="4">Single-pass type II membrane protein</topology>
    </subcellularLocation>
</comment>
<gene>
    <name evidence="5" type="primary">GAUT6</name>
    <name evidence="5" type="ORF">AXF42_Ash006213</name>
</gene>
<dbReference type="InterPro" id="IPR029993">
    <property type="entry name" value="GAUT"/>
</dbReference>
<dbReference type="SUPFAM" id="SSF53448">
    <property type="entry name" value="Nucleotide-diphospho-sugar transferases"/>
    <property type="match status" value="1"/>
</dbReference>
<evidence type="ECO:0000256" key="4">
    <source>
        <dbReference type="RuleBase" id="RU362027"/>
    </source>
</evidence>
<dbReference type="PANTHER" id="PTHR32116">
    <property type="entry name" value="GALACTURONOSYLTRANSFERASE 4-RELATED"/>
    <property type="match status" value="1"/>
</dbReference>
<dbReference type="InterPro" id="IPR002495">
    <property type="entry name" value="Glyco_trans_8"/>
</dbReference>
<proteinExistence type="inferred from homology"/>
<evidence type="ECO:0000256" key="1">
    <source>
        <dbReference type="ARBA" id="ARBA00004877"/>
    </source>
</evidence>
<keyword evidence="4" id="KW-0961">Cell wall biogenesis/degradation</keyword>
<evidence type="ECO:0000313" key="6">
    <source>
        <dbReference type="Proteomes" id="UP000236161"/>
    </source>
</evidence>
<dbReference type="EMBL" id="KZ451932">
    <property type="protein sequence ID" value="PKA61316.1"/>
    <property type="molecule type" value="Genomic_DNA"/>
</dbReference>
<comment type="pathway">
    <text evidence="1 4">Glycan metabolism; pectin biosynthesis.</text>
</comment>
<dbReference type="Pfam" id="PF01501">
    <property type="entry name" value="Glyco_transf_8"/>
    <property type="match status" value="1"/>
</dbReference>
<dbReference type="GO" id="GO:0071555">
    <property type="term" value="P:cell wall organization"/>
    <property type="evidence" value="ECO:0007669"/>
    <property type="project" value="UniProtKB-KW"/>
</dbReference>
<dbReference type="AlphaFoldDB" id="A0A2I0B0K4"/>
<keyword evidence="3 4" id="KW-0328">Glycosyltransferase</keyword>
<reference evidence="5 6" key="1">
    <citation type="journal article" date="2017" name="Nature">
        <title>The Apostasia genome and the evolution of orchids.</title>
        <authorList>
            <person name="Zhang G.Q."/>
            <person name="Liu K.W."/>
            <person name="Li Z."/>
            <person name="Lohaus R."/>
            <person name="Hsiao Y.Y."/>
            <person name="Niu S.C."/>
            <person name="Wang J.Y."/>
            <person name="Lin Y.C."/>
            <person name="Xu Q."/>
            <person name="Chen L.J."/>
            <person name="Yoshida K."/>
            <person name="Fujiwara S."/>
            <person name="Wang Z.W."/>
            <person name="Zhang Y.Q."/>
            <person name="Mitsuda N."/>
            <person name="Wang M."/>
            <person name="Liu G.H."/>
            <person name="Pecoraro L."/>
            <person name="Huang H.X."/>
            <person name="Xiao X.J."/>
            <person name="Lin M."/>
            <person name="Wu X.Y."/>
            <person name="Wu W.L."/>
            <person name="Chen Y.Y."/>
            <person name="Chang S.B."/>
            <person name="Sakamoto S."/>
            <person name="Ohme-Takagi M."/>
            <person name="Yagi M."/>
            <person name="Zeng S.J."/>
            <person name="Shen C.Y."/>
            <person name="Yeh C.M."/>
            <person name="Luo Y.B."/>
            <person name="Tsai W.C."/>
            <person name="Van de Peer Y."/>
            <person name="Liu Z.J."/>
        </authorList>
    </citation>
    <scope>NUCLEOTIDE SEQUENCE [LARGE SCALE GENOMIC DNA]</scope>
    <source>
        <strain evidence="6">cv. Shenzhen</strain>
        <tissue evidence="5">Stem</tissue>
    </source>
</reference>
<accession>A0A2I0B0K4</accession>
<comment type="similarity">
    <text evidence="2 4">Belongs to the glycosyltransferase 8 family.</text>
</comment>
<dbReference type="EC" id="2.4.1.-" evidence="4"/>
<keyword evidence="6" id="KW-1185">Reference proteome</keyword>
<dbReference type="GO" id="GO:0000139">
    <property type="term" value="C:Golgi membrane"/>
    <property type="evidence" value="ECO:0007669"/>
    <property type="project" value="UniProtKB-SubCell"/>
</dbReference>
<dbReference type="GO" id="GO:0045489">
    <property type="term" value="P:pectin biosynthetic process"/>
    <property type="evidence" value="ECO:0007669"/>
    <property type="project" value="UniProtKB-UniPathway"/>
</dbReference>
<evidence type="ECO:0000256" key="3">
    <source>
        <dbReference type="ARBA" id="ARBA00022676"/>
    </source>
</evidence>
<dbReference type="Proteomes" id="UP000236161">
    <property type="component" value="Unassembled WGS sequence"/>
</dbReference>
<keyword evidence="5" id="KW-0808">Transferase</keyword>
<dbReference type="GO" id="GO:0047262">
    <property type="term" value="F:polygalacturonate 4-alpha-galacturonosyltransferase activity"/>
    <property type="evidence" value="ECO:0007669"/>
    <property type="project" value="InterPro"/>
</dbReference>
<name>A0A2I0B0K4_9ASPA</name>
<dbReference type="UniPathway" id="UPA00845"/>
<evidence type="ECO:0000256" key="2">
    <source>
        <dbReference type="ARBA" id="ARBA00006351"/>
    </source>
</evidence>
<evidence type="ECO:0000313" key="5">
    <source>
        <dbReference type="EMBL" id="PKA61316.1"/>
    </source>
</evidence>
<sequence length="519" mass="60021">MKVLENCPVFFTKMRMGLYMKTRGTHLLTVIWARVYQMNYLPIYQGELSDDDGGKGFQNQNLTSFVGMLQKRSPTTRLMTDEKIRYMEDQVIAARAYLHFAQPSSHSHLVRELKLRIKEIERVLSHASKDSDLHRSALQKMKAMENTLYKANKAYPDCSATASKLRAMTYSMEEQLRAQKKQASYLIQLATRTFPKALHCLSMRLTTEYFAMLPEKRQLPNRLKVQKSYLYHYAIFSDNILACAVVVNSTISSSVEPEKIVFHVVTDSLNFPAMMMWFMMNPPGAAVIDIHSMDEFEWLPPNYGSIFKKQGVLDPRYNSPLNHLRFHLPEIFPSVNKILLLDHDVVVKKDLGRLWSVDMKGNVIGVVQTCRREVSAHRLELLVNFSDPAIARGFNPKACTWAFGMNIFDLHAWRKKGLMKVYQKWFQVGLGKRLWKAGSLPLGQLVFYNHTFILDPKWHMVGLGQDSTLRKVDIETAAVIHYSGQMKPWLEIGILKYRGYWSKFLDYDIPHLQQCNVHP</sequence>
<organism evidence="5 6">
    <name type="scientific">Apostasia shenzhenica</name>
    <dbReference type="NCBI Taxonomy" id="1088818"/>
    <lineage>
        <taxon>Eukaryota</taxon>
        <taxon>Viridiplantae</taxon>
        <taxon>Streptophyta</taxon>
        <taxon>Embryophyta</taxon>
        <taxon>Tracheophyta</taxon>
        <taxon>Spermatophyta</taxon>
        <taxon>Magnoliopsida</taxon>
        <taxon>Liliopsida</taxon>
        <taxon>Asparagales</taxon>
        <taxon>Orchidaceae</taxon>
        <taxon>Apostasioideae</taxon>
        <taxon>Apostasia</taxon>
    </lineage>
</organism>
<dbReference type="Gene3D" id="3.90.550.10">
    <property type="entry name" value="Spore Coat Polysaccharide Biosynthesis Protein SpsA, Chain A"/>
    <property type="match status" value="1"/>
</dbReference>
<dbReference type="OrthoDB" id="411524at2759"/>
<keyword evidence="4" id="KW-0333">Golgi apparatus</keyword>
<dbReference type="InterPro" id="IPR029044">
    <property type="entry name" value="Nucleotide-diphossugar_trans"/>
</dbReference>